<dbReference type="STRING" id="348151.IV55_GL000679"/>
<dbReference type="EMBL" id="JQCB01000019">
    <property type="protein sequence ID" value="KRN93877.1"/>
    <property type="molecule type" value="Genomic_DNA"/>
</dbReference>
<proteinExistence type="predicted"/>
<name>A0A0R2L1Z7_9LACO</name>
<reference evidence="1 2" key="1">
    <citation type="journal article" date="2015" name="Genome Announc.">
        <title>Expanding the biotechnology potential of lactobacilli through comparative genomics of 213 strains and associated genera.</title>
        <authorList>
            <person name="Sun Z."/>
            <person name="Harris H.M."/>
            <person name="McCann A."/>
            <person name="Guo C."/>
            <person name="Argimon S."/>
            <person name="Zhang W."/>
            <person name="Yang X."/>
            <person name="Jeffery I.B."/>
            <person name="Cooney J.C."/>
            <person name="Kagawa T.F."/>
            <person name="Liu W."/>
            <person name="Song Y."/>
            <person name="Salvetti E."/>
            <person name="Wrobel A."/>
            <person name="Rasinkangas P."/>
            <person name="Parkhill J."/>
            <person name="Rea M.C."/>
            <person name="O'Sullivan O."/>
            <person name="Ritari J."/>
            <person name="Douillard F.P."/>
            <person name="Paul Ross R."/>
            <person name="Yang R."/>
            <person name="Briner A.E."/>
            <person name="Felis G.E."/>
            <person name="de Vos W.M."/>
            <person name="Barrangou R."/>
            <person name="Klaenhammer T.R."/>
            <person name="Caufield P.W."/>
            <person name="Cui Y."/>
            <person name="Zhang H."/>
            <person name="O'Toole P.W."/>
        </authorList>
    </citation>
    <scope>NUCLEOTIDE SEQUENCE [LARGE SCALE GENOMIC DNA]</scope>
    <source>
        <strain evidence="1 2">DSM 22696</strain>
    </source>
</reference>
<dbReference type="InterPro" id="IPR036291">
    <property type="entry name" value="NAD(P)-bd_dom_sf"/>
</dbReference>
<dbReference type="RefSeq" id="WP_057811585.1">
    <property type="nucleotide sequence ID" value="NZ_JQCB01000019.1"/>
</dbReference>
<comment type="caution">
    <text evidence="1">The sequence shown here is derived from an EMBL/GenBank/DDBJ whole genome shotgun (WGS) entry which is preliminary data.</text>
</comment>
<dbReference type="Proteomes" id="UP000051139">
    <property type="component" value="Unassembled WGS sequence"/>
</dbReference>
<protein>
    <submittedName>
        <fullName evidence="1">Dihydroflavonol-4-reductase</fullName>
    </submittedName>
</protein>
<evidence type="ECO:0000313" key="1">
    <source>
        <dbReference type="EMBL" id="KRN93877.1"/>
    </source>
</evidence>
<dbReference type="Gene3D" id="3.40.50.720">
    <property type="entry name" value="NAD(P)-binding Rossmann-like Domain"/>
    <property type="match status" value="1"/>
</dbReference>
<evidence type="ECO:0000313" key="2">
    <source>
        <dbReference type="Proteomes" id="UP000051139"/>
    </source>
</evidence>
<dbReference type="PATRIC" id="fig|348151.3.peg.695"/>
<gene>
    <name evidence="1" type="ORF">IV55_GL000679</name>
</gene>
<dbReference type="SUPFAM" id="SSF51735">
    <property type="entry name" value="NAD(P)-binding Rossmann-fold domains"/>
    <property type="match status" value="1"/>
</dbReference>
<sequence length="190" mass="21653">MKSKTVEERRAWELINDAQKNVHDVKMTAINPAFVLGPSLVPWARYSAIQMKQLLQIPFALPMQGYAVDVRDVAAMQVALMQTDAADGTRNLAMGMPMSMADLKRIMVTDFRDQSIRSAMIPIPAWLLLPLRGTTTGADFYPRFKGQVTYQPLHPEFYQYQYTNLRVSVDEMMTQLLKDKQIGPQQQKIT</sequence>
<keyword evidence="2" id="KW-1185">Reference proteome</keyword>
<organism evidence="1 2">
    <name type="scientific">Furfurilactobacillus siliginis</name>
    <dbReference type="NCBI Taxonomy" id="348151"/>
    <lineage>
        <taxon>Bacteria</taxon>
        <taxon>Bacillati</taxon>
        <taxon>Bacillota</taxon>
        <taxon>Bacilli</taxon>
        <taxon>Lactobacillales</taxon>
        <taxon>Lactobacillaceae</taxon>
        <taxon>Furfurilactobacillus</taxon>
    </lineage>
</organism>
<dbReference type="AlphaFoldDB" id="A0A0R2L1Z7"/>
<accession>A0A0R2L1Z7</accession>
<dbReference type="OrthoDB" id="9778052at2"/>